<proteinExistence type="predicted"/>
<dbReference type="InterPro" id="IPR013783">
    <property type="entry name" value="Ig-like_fold"/>
</dbReference>
<gene>
    <name evidence="2" type="ORF">KC01_LOCUS345</name>
</gene>
<dbReference type="SUPFAM" id="SSF48726">
    <property type="entry name" value="Immunoglobulin"/>
    <property type="match status" value="1"/>
</dbReference>
<evidence type="ECO:0000313" key="2">
    <source>
        <dbReference type="EMBL" id="CAL1567546.1"/>
    </source>
</evidence>
<feature type="domain" description="Ig-like" evidence="1">
    <location>
        <begin position="70"/>
        <end position="160"/>
    </location>
</feature>
<accession>A0AAV2IU06</accession>
<dbReference type="Proteomes" id="UP001497482">
    <property type="component" value="Chromosome 1"/>
</dbReference>
<dbReference type="EMBL" id="OZ035823">
    <property type="protein sequence ID" value="CAL1567546.1"/>
    <property type="molecule type" value="Genomic_DNA"/>
</dbReference>
<dbReference type="PROSITE" id="PS50835">
    <property type="entry name" value="IG_LIKE"/>
    <property type="match status" value="1"/>
</dbReference>
<sequence>MWHRVFPHFSSKLVSLSLHHCSFTASAPVDKSSPSTSSGHSTLSSLPSSIPFSAKAHTVQAQEVEVRLLPPLLRDQAWGVHAQEAFMLFCLALGPSDVHVHWLMDGHAVDRPVMEERRVLAQGQVLVSSWLQEGPLIKEAQYQCVAETGTGQDRSEAVLSLPGAAEDLIPEKYLSQWRSALAEHGRLLKKWEAAWETCSGR</sequence>
<protein>
    <recommendedName>
        <fullName evidence="1">Ig-like domain-containing protein</fullName>
    </recommendedName>
</protein>
<reference evidence="2 3" key="1">
    <citation type="submission" date="2024-04" db="EMBL/GenBank/DDBJ databases">
        <authorList>
            <person name="Waldvogel A.-M."/>
            <person name="Schoenle A."/>
        </authorList>
    </citation>
    <scope>NUCLEOTIDE SEQUENCE [LARGE SCALE GENOMIC DNA]</scope>
</reference>
<evidence type="ECO:0000313" key="3">
    <source>
        <dbReference type="Proteomes" id="UP001497482"/>
    </source>
</evidence>
<organism evidence="2 3">
    <name type="scientific">Knipowitschia caucasica</name>
    <name type="common">Caucasian dwarf goby</name>
    <name type="synonym">Pomatoschistus caucasicus</name>
    <dbReference type="NCBI Taxonomy" id="637954"/>
    <lineage>
        <taxon>Eukaryota</taxon>
        <taxon>Metazoa</taxon>
        <taxon>Chordata</taxon>
        <taxon>Craniata</taxon>
        <taxon>Vertebrata</taxon>
        <taxon>Euteleostomi</taxon>
        <taxon>Actinopterygii</taxon>
        <taxon>Neopterygii</taxon>
        <taxon>Teleostei</taxon>
        <taxon>Neoteleostei</taxon>
        <taxon>Acanthomorphata</taxon>
        <taxon>Gobiaria</taxon>
        <taxon>Gobiiformes</taxon>
        <taxon>Gobioidei</taxon>
        <taxon>Gobiidae</taxon>
        <taxon>Gobiinae</taxon>
        <taxon>Knipowitschia</taxon>
    </lineage>
</organism>
<keyword evidence="3" id="KW-1185">Reference proteome</keyword>
<dbReference type="InterPro" id="IPR036179">
    <property type="entry name" value="Ig-like_dom_sf"/>
</dbReference>
<dbReference type="InterPro" id="IPR007110">
    <property type="entry name" value="Ig-like_dom"/>
</dbReference>
<dbReference type="AlphaFoldDB" id="A0AAV2IU06"/>
<evidence type="ECO:0000259" key="1">
    <source>
        <dbReference type="PROSITE" id="PS50835"/>
    </source>
</evidence>
<name>A0AAV2IU06_KNICA</name>
<dbReference type="Gene3D" id="2.60.40.10">
    <property type="entry name" value="Immunoglobulins"/>
    <property type="match status" value="1"/>
</dbReference>